<reference evidence="2" key="1">
    <citation type="submission" date="2019-12" db="EMBL/GenBank/DDBJ databases">
        <title>Genome sequencing and annotation of Brassica cretica.</title>
        <authorList>
            <person name="Studholme D.J."/>
            <person name="Sarris P."/>
        </authorList>
    </citation>
    <scope>NUCLEOTIDE SEQUENCE</scope>
    <source>
        <strain evidence="2">PFS-109/04</strain>
        <tissue evidence="2">Leaf</tissue>
    </source>
</reference>
<feature type="compositionally biased region" description="Basic and acidic residues" evidence="1">
    <location>
        <begin position="49"/>
        <end position="58"/>
    </location>
</feature>
<proteinExistence type="predicted"/>
<organism evidence="2 3">
    <name type="scientific">Brassica cretica</name>
    <name type="common">Mustard</name>
    <dbReference type="NCBI Taxonomy" id="69181"/>
    <lineage>
        <taxon>Eukaryota</taxon>
        <taxon>Viridiplantae</taxon>
        <taxon>Streptophyta</taxon>
        <taxon>Embryophyta</taxon>
        <taxon>Tracheophyta</taxon>
        <taxon>Spermatophyta</taxon>
        <taxon>Magnoliopsida</taxon>
        <taxon>eudicotyledons</taxon>
        <taxon>Gunneridae</taxon>
        <taxon>Pentapetalae</taxon>
        <taxon>rosids</taxon>
        <taxon>malvids</taxon>
        <taxon>Brassicales</taxon>
        <taxon>Brassicaceae</taxon>
        <taxon>Brassiceae</taxon>
        <taxon>Brassica</taxon>
    </lineage>
</organism>
<name>A0A8S9P6H9_BRACR</name>
<accession>A0A8S9P6H9</accession>
<evidence type="ECO:0000313" key="3">
    <source>
        <dbReference type="Proteomes" id="UP000712600"/>
    </source>
</evidence>
<dbReference type="AlphaFoldDB" id="A0A8S9P6H9"/>
<dbReference type="EMBL" id="QGKX02001521">
    <property type="protein sequence ID" value="KAF3512698.1"/>
    <property type="molecule type" value="Genomic_DNA"/>
</dbReference>
<sequence>MENGLHQRLPQKNRRPPSEHRLSTSPHMSLELPHRDLVTSDRSMPVERPFQERVDRHGQWRPKQHLELEATSSRAVVPPELIVSPQILRRSANTEPQVNHPTMETIMENLHEATRQYLRCSDLVEAAARR</sequence>
<feature type="region of interest" description="Disordered" evidence="1">
    <location>
        <begin position="1"/>
        <end position="58"/>
    </location>
</feature>
<comment type="caution">
    <text evidence="2">The sequence shown here is derived from an EMBL/GenBank/DDBJ whole genome shotgun (WGS) entry which is preliminary data.</text>
</comment>
<protein>
    <submittedName>
        <fullName evidence="2">Uncharacterized protein</fullName>
    </submittedName>
</protein>
<evidence type="ECO:0000256" key="1">
    <source>
        <dbReference type="SAM" id="MobiDB-lite"/>
    </source>
</evidence>
<dbReference type="Proteomes" id="UP000712600">
    <property type="component" value="Unassembled WGS sequence"/>
</dbReference>
<evidence type="ECO:0000313" key="2">
    <source>
        <dbReference type="EMBL" id="KAF3512698.1"/>
    </source>
</evidence>
<gene>
    <name evidence="2" type="ORF">F2Q69_00003638</name>
</gene>